<feature type="region of interest" description="Disordered" evidence="1">
    <location>
        <begin position="333"/>
        <end position="358"/>
    </location>
</feature>
<sequence>FIKMSTEKNENEAEKEIFDFTKMYKAVLERSEVPNIEIPFAVQDVISRIEQAQLQRAREYLNMQLADIMQNVKRIINRYTADENMHAGRKISLIEHKKRRGSLLEKIVACAKTAEIKDKTLAYILAWLEEWNVTLSEITAIDIEEHHHCLAQMEMLPETFKAIENNVKILSRISMFLLEEKKKQKKKTASRSSLWKSWKERVIKRPATAHALRPDQMISDQFATKTKVSEIQDMLQELIGTAMFNKLENNAIKYISSTTVNLSKALSTLNDEVKAINLHTSDMYTSETVEREQEISLKIIQDLSKRNEMLQQKLREAEEKYEHLIRSKVAEQQALPTSTQKVLPEPSPQSAISQADTENSLDSILAKEFENMLDEAPKKGTKGLGIKWDSTHLYAAQGETTPDLTGQQKKSSGEITEDMVSVKKGGAFQKDGADEFQSQKKKHTKGPSGQETSESNVNDNKGKQKVTGTKLDHHLELQALDKKRKETKSFPETKSKSLTESKSQHFPSDFPSDKSQGGKSGTSGILEQRREAKSKHSRSKSQTSTENKEELTTESMDRDGRNEMSSTPEPSRLSKLDHSSEKIKGKKHRISPGSPTGKEEKSEEKDVSVFTKKFKSLELAKSGIPDGESEQSNLEEFQKAVVSFLKEKTDNIGKPLDKKTVSKEELLLKRSEVEKLGIIKAKMEEYFQKVAETLTKILRKYKDIKNEGRIGEKALKQKKAVSFMPERHSQEPTSAKSEISTLISQERLDPLTDNLIRMILTEIESERNVPEASTVGTDSKEKEKQELEKRRFEMINKNLEKEEAWLPVKEGKQGQQKEKQWQEEEVWKGQQKHEIQKQIESDEKQKQRQEEREGYQKSKQQQLEAWKQKTKQQGVPLEEEKGQQMMQVQKEVRHLEQESSLEREKKQKARRKVGDYESQKQKTAKEMKTYEQLEEVLSQTSITLSHRWESTQKDTPQTHQRKDFIGNLKKLGDLAEGKHPIPITTPISTQSSSRGPSSVPGAAEQAQALGIPITPQQAQDQGIMLTPQQVKALGVTLTPEQAQAPGITLTPQQAQALGIIFTPEEAQAPGITLTPQQVLALGIPITPQQIQEVGVSLTPQQAQALGITLTPEQAQAPGITLTPQQAQALGIPVTLQQIQEVGASLTPQQAQALGIPVTPQQIQKVEVSLTPQQAQALGIILTPEQAQAPGITLTPRQVQALGVPVTPQQVQAQGINLTPQQAQALGITLTPEQAQAPGITLTPRQVQALGVPVTPQQVQAQGINLTPQQAQALGISVTPQHIPDVGASLTPQQAQALGIPITQQAEAQGITLTPQQAQALGITLAPEQAQAPGITLTPQQAQAMGISVIPQHIPDVGASLTPQQAQALGIPITQQAEAQGITLTPQQAQALGISVIPQHIPDVGASLTPQQAQALGITLTPEQAQVLGITLAPEQAQPPGITLTPQQAQALGITLAPEQAQAPGITLTPQQAQALGITLAPEQAQAPGITLTPQQAQALGITLAPEQAQAPGITLTPQQAQALGITLAPEQAQAPGITLTLQQAQALGITLTPEQTQAPGITLTPQQARALGITLAPEQAQAPGITLTPQQAQALGTTLTPEQAQAPGITLTPQQAQALGITLAPEQAQAPRITLTPQQAQALGIPITPQQAEAQVHTLKTGISSITDKSVTKHAPHISKESPVSSAATAEKSPIFEVPSTPLHISRFPLKQAPSEKFLGMRIPSDPGKPLAPQISPSSRQTPVSKDLSTSVPFPTPVPSPISGLSPTPQQPLEPEALLSSRRFFISRDSMAPQSPLIQKPLLDLRQPLMSGVPVTFAQIPQIWAPLSPGKHLVPGTSSIPQELLKSRPLTLSEKFQASQTFATRKQSPGLQAPSTLRQHLPPGTLPGHASPLWVSPTPGRPLTPLTPSTPEKPQKGLSSAVSEKRKKRLSIISSLKLKSVSVHPSAPSFKVIQAPFTTKKFQTAEVSDTSEEIQIPKDPFAVKQFRMFKSHLTDYKTPVSQAPYVDEGTLPATLIKPVTPLPSLITTQLLKTRQSSPSEWDQKSKLPPINKPWVLTSVSDTKQPKMMVPTSYPQELKEQNYFVDVEAQRKNLILLNQATKSSILPSQLHTEARNLIIETFHTDKVRLGYLFRKYNAYRLIQRARNNIIKRLQAIQITGRSYETQNLYIMLKRIDDYQKKIMQIWTEKQNSLEQKRNQCLRKMMYLFSQLQETYKLNLDQPIPLVIEKKQKPASTKSVQQPCPKLPKEDNRKYNILNKFRKDDQLQAIWNADLSTSSYPITEKTSMHPFWAQLGGYPDIPMLLQLDVQSAFIRSLTCIQSR</sequence>
<feature type="compositionally biased region" description="Basic and acidic residues" evidence="1">
    <location>
        <begin position="912"/>
        <end position="926"/>
    </location>
</feature>
<dbReference type="Pfam" id="PF20865">
    <property type="entry name" value="FAM186A-B_C"/>
    <property type="match status" value="1"/>
</dbReference>
<proteinExistence type="predicted"/>
<dbReference type="InterPro" id="IPR049147">
    <property type="entry name" value="FAM186A_PQQAQ"/>
</dbReference>
<dbReference type="InterPro" id="IPR049144">
    <property type="entry name" value="FAM186A_B_N"/>
</dbReference>
<feature type="compositionally biased region" description="Polar residues" evidence="1">
    <location>
        <begin position="398"/>
        <end position="414"/>
    </location>
</feature>
<evidence type="ECO:0000259" key="3">
    <source>
        <dbReference type="Pfam" id="PF20870"/>
    </source>
</evidence>
<dbReference type="InterPro" id="IPR049146">
    <property type="entry name" value="FAM186A_B_C"/>
</dbReference>
<feature type="region of interest" description="Disordered" evidence="1">
    <location>
        <begin position="767"/>
        <end position="926"/>
    </location>
</feature>
<feature type="compositionally biased region" description="Basic and acidic residues" evidence="1">
    <location>
        <begin position="470"/>
        <end position="503"/>
    </location>
</feature>
<gene>
    <name evidence="4" type="ORF">M91_16717</name>
</gene>
<feature type="region of interest" description="Disordered" evidence="1">
    <location>
        <begin position="1719"/>
        <end position="1771"/>
    </location>
</feature>
<dbReference type="STRING" id="72004.ENSBMUP00000019545"/>
<feature type="domain" description="FAM186A/B N-terminal" evidence="3">
    <location>
        <begin position="34"/>
        <end position="274"/>
    </location>
</feature>
<feature type="compositionally biased region" description="Basic and acidic residues" evidence="1">
    <location>
        <begin position="546"/>
        <end position="562"/>
    </location>
</feature>
<feature type="region of interest" description="Disordered" evidence="1">
    <location>
        <begin position="398"/>
        <end position="607"/>
    </location>
</feature>
<feature type="compositionally biased region" description="Polar residues" evidence="1">
    <location>
        <begin position="731"/>
        <end position="740"/>
    </location>
</feature>
<evidence type="ECO:0000313" key="5">
    <source>
        <dbReference type="Proteomes" id="UP000011080"/>
    </source>
</evidence>
<feature type="compositionally biased region" description="Polar residues" evidence="1">
    <location>
        <begin position="348"/>
        <end position="358"/>
    </location>
</feature>
<feature type="region of interest" description="Disordered" evidence="1">
    <location>
        <begin position="719"/>
        <end position="740"/>
    </location>
</feature>
<evidence type="ECO:0000256" key="1">
    <source>
        <dbReference type="SAM" id="MobiDB-lite"/>
    </source>
</evidence>
<dbReference type="Pfam" id="PF20870">
    <property type="entry name" value="FAM186A-B_N"/>
    <property type="match status" value="1"/>
</dbReference>
<dbReference type="Pfam" id="PF20869">
    <property type="entry name" value="FAM186A_PQQAQ"/>
    <property type="match status" value="9"/>
</dbReference>
<feature type="compositionally biased region" description="Basic and acidic residues" evidence="1">
    <location>
        <begin position="890"/>
        <end position="905"/>
    </location>
</feature>
<feature type="domain" description="FAM186A/B C-terminal" evidence="2">
    <location>
        <begin position="2079"/>
        <end position="2306"/>
    </location>
</feature>
<feature type="region of interest" description="Disordered" evidence="1">
    <location>
        <begin position="1860"/>
        <end position="1924"/>
    </location>
</feature>
<feature type="compositionally biased region" description="Polar residues" evidence="1">
    <location>
        <begin position="513"/>
        <end position="525"/>
    </location>
</feature>
<dbReference type="EMBL" id="JH880766">
    <property type="protein sequence ID" value="ELR59043.1"/>
    <property type="molecule type" value="Genomic_DNA"/>
</dbReference>
<organism evidence="4 5">
    <name type="scientific">Bos mutus</name>
    <name type="common">wild yak</name>
    <dbReference type="NCBI Taxonomy" id="72004"/>
    <lineage>
        <taxon>Eukaryota</taxon>
        <taxon>Metazoa</taxon>
        <taxon>Chordata</taxon>
        <taxon>Craniata</taxon>
        <taxon>Vertebrata</taxon>
        <taxon>Euteleostomi</taxon>
        <taxon>Mammalia</taxon>
        <taxon>Eutheria</taxon>
        <taxon>Laurasiatheria</taxon>
        <taxon>Artiodactyla</taxon>
        <taxon>Ruminantia</taxon>
        <taxon>Pecora</taxon>
        <taxon>Bovidae</taxon>
        <taxon>Bovinae</taxon>
        <taxon>Bos</taxon>
    </lineage>
</organism>
<feature type="compositionally biased region" description="Basic and acidic residues" evidence="1">
    <location>
        <begin position="778"/>
        <end position="856"/>
    </location>
</feature>
<reference evidence="4 5" key="1">
    <citation type="journal article" date="2012" name="Nat. Genet.">
        <title>The yak genome and adaptation to life at high altitude.</title>
        <authorList>
            <person name="Qiu Q."/>
            <person name="Zhang G."/>
            <person name="Ma T."/>
            <person name="Qian W."/>
            <person name="Wang J."/>
            <person name="Ye Z."/>
            <person name="Cao C."/>
            <person name="Hu Q."/>
            <person name="Kim J."/>
            <person name="Larkin D.M."/>
            <person name="Auvil L."/>
            <person name="Capitanu B."/>
            <person name="Ma J."/>
            <person name="Lewin H.A."/>
            <person name="Qian X."/>
            <person name="Lang Y."/>
            <person name="Zhou R."/>
            <person name="Wang L."/>
            <person name="Wang K."/>
            <person name="Xia J."/>
            <person name="Liao S."/>
            <person name="Pan S."/>
            <person name="Lu X."/>
            <person name="Hou H."/>
            <person name="Wang Y."/>
            <person name="Zang X."/>
            <person name="Yin Y."/>
            <person name="Ma H."/>
            <person name="Zhang J."/>
            <person name="Wang Z."/>
            <person name="Zhang Y."/>
            <person name="Zhang D."/>
            <person name="Yonezawa T."/>
            <person name="Hasegawa M."/>
            <person name="Zhong Y."/>
            <person name="Liu W."/>
            <person name="Zhang Y."/>
            <person name="Huang Z."/>
            <person name="Zhang S."/>
            <person name="Long R."/>
            <person name="Yang H."/>
            <person name="Wang J."/>
            <person name="Lenstra J.A."/>
            <person name="Cooper D.N."/>
            <person name="Wu Y."/>
            <person name="Wang J."/>
            <person name="Shi P."/>
            <person name="Wang J."/>
            <person name="Liu J."/>
        </authorList>
    </citation>
    <scope>NUCLEOTIDE SEQUENCE [LARGE SCALE GENOMIC DNA]</scope>
    <source>
        <strain evidence="5">yakQH1</strain>
    </source>
</reference>
<feature type="compositionally biased region" description="Low complexity" evidence="1">
    <location>
        <begin position="981"/>
        <end position="993"/>
    </location>
</feature>
<dbReference type="PANTHER" id="PTHR33590">
    <property type="entry name" value="GLUTENIN, HIGH MOLECULAR WEIGHT SUBUNIT PW212-RELATED PROTEIN"/>
    <property type="match status" value="1"/>
</dbReference>
<evidence type="ECO:0000259" key="2">
    <source>
        <dbReference type="Pfam" id="PF20865"/>
    </source>
</evidence>
<feature type="compositionally biased region" description="Polar residues" evidence="1">
    <location>
        <begin position="447"/>
        <end position="459"/>
    </location>
</feature>
<feature type="compositionally biased region" description="Basic and acidic residues" evidence="1">
    <location>
        <begin position="572"/>
        <end position="583"/>
    </location>
</feature>
<feature type="non-terminal residue" evidence="4">
    <location>
        <position position="2321"/>
    </location>
</feature>
<protein>
    <submittedName>
        <fullName evidence="4">Protein FAM186A</fullName>
    </submittedName>
</protein>
<accession>L8ISK8</accession>
<name>L8ISK8_9CETA</name>
<feature type="compositionally biased region" description="Polar residues" evidence="1">
    <location>
        <begin position="1860"/>
        <end position="1878"/>
    </location>
</feature>
<feature type="region of interest" description="Disordered" evidence="1">
    <location>
        <begin position="981"/>
        <end position="1004"/>
    </location>
</feature>
<evidence type="ECO:0000313" key="4">
    <source>
        <dbReference type="EMBL" id="ELR59043.1"/>
    </source>
</evidence>
<dbReference type="Proteomes" id="UP000011080">
    <property type="component" value="Unassembled WGS sequence"/>
</dbReference>
<feature type="region of interest" description="Disordered" evidence="1">
    <location>
        <begin position="1670"/>
        <end position="1691"/>
    </location>
</feature>
<feature type="compositionally biased region" description="Basic and acidic residues" evidence="1">
    <location>
        <begin position="597"/>
        <end position="607"/>
    </location>
</feature>
<feature type="compositionally biased region" description="Low complexity" evidence="1">
    <location>
        <begin position="1896"/>
        <end position="1910"/>
    </location>
</feature>
<feature type="compositionally biased region" description="Polar residues" evidence="1">
    <location>
        <begin position="1735"/>
        <end position="1748"/>
    </location>
</feature>
<dbReference type="PANTHER" id="PTHR33590:SF2">
    <property type="entry name" value="PROTEIN FAM186A"/>
    <property type="match status" value="1"/>
</dbReference>